<evidence type="ECO:0000256" key="1">
    <source>
        <dbReference type="SAM" id="Coils"/>
    </source>
</evidence>
<dbReference type="VEuPathDB" id="FungiDB:RhiirFUN_023060"/>
<sequence>NIISNKEFRPAKIVKEYLGINKEAYDKYILKIDHPTPEQQVELILQNFTQRQVLGRLKYLDQECYVIDKENYNNFLNLTQANKQEETIEQTVRQIRISVDYYIIIKQAYESRLGPIDTNSCNNTKRNESEELMENILSRNQALEEECKKLRKQNQVFENENKKLKSQNQAFEIERGNLKSQNQAFENNCENLKSQNQELKLKNGEFINKITELREVVTKYQSELAGVTSFHLGNQDSNSIGQLSDDIRMLHEKLVSFCNVKREVKINILELRELMKKYDCLPTNEISKNLISGVLERAVIETIIEKTEAYFNLTRNSNATDKPLGLEAENNEKQQPYLEAEIFNTTDKLLKMTELFTKIRVGTDRVSEAVPTKLRQQVYAILGNRGFSQTFEDENDSKEHLFIVKLRGDILNLMNRYREFKNPERLKKSTEIKSTTTYRNLVLASKRYEDQYIKNGSILGRK</sequence>
<organism evidence="2 3">
    <name type="scientific">Rhizophagus irregularis</name>
    <dbReference type="NCBI Taxonomy" id="588596"/>
    <lineage>
        <taxon>Eukaryota</taxon>
        <taxon>Fungi</taxon>
        <taxon>Fungi incertae sedis</taxon>
        <taxon>Mucoromycota</taxon>
        <taxon>Glomeromycotina</taxon>
        <taxon>Glomeromycetes</taxon>
        <taxon>Glomerales</taxon>
        <taxon>Glomeraceae</taxon>
        <taxon>Rhizophagus</taxon>
    </lineage>
</organism>
<evidence type="ECO:0000313" key="2">
    <source>
        <dbReference type="EMBL" id="PKY62400.1"/>
    </source>
</evidence>
<name>A0A2I1HU43_9GLOM</name>
<evidence type="ECO:0000313" key="3">
    <source>
        <dbReference type="Proteomes" id="UP000234323"/>
    </source>
</evidence>
<dbReference type="VEuPathDB" id="FungiDB:RhiirA1_428356"/>
<protein>
    <submittedName>
        <fullName evidence="2">Uncharacterized protein</fullName>
    </submittedName>
</protein>
<dbReference type="VEuPathDB" id="FungiDB:FUN_017710"/>
<feature type="non-terminal residue" evidence="2">
    <location>
        <position position="1"/>
    </location>
</feature>
<feature type="coiled-coil region" evidence="1">
    <location>
        <begin position="126"/>
        <end position="209"/>
    </location>
</feature>
<comment type="caution">
    <text evidence="2">The sequence shown here is derived from an EMBL/GenBank/DDBJ whole genome shotgun (WGS) entry which is preliminary data.</text>
</comment>
<accession>A0A2I1HU43</accession>
<keyword evidence="3" id="KW-1185">Reference proteome</keyword>
<dbReference type="EMBL" id="LLXI01007043">
    <property type="protein sequence ID" value="PKY62400.1"/>
    <property type="molecule type" value="Genomic_DNA"/>
</dbReference>
<dbReference type="Proteomes" id="UP000234323">
    <property type="component" value="Unassembled WGS sequence"/>
</dbReference>
<reference evidence="2 3" key="1">
    <citation type="submission" date="2015-10" db="EMBL/GenBank/DDBJ databases">
        <title>Genome analyses suggest a sexual origin of heterokaryosis in a supposedly ancient asexual fungus.</title>
        <authorList>
            <person name="Ropars J."/>
            <person name="Sedzielewska K."/>
            <person name="Noel J."/>
            <person name="Charron P."/>
            <person name="Farinelli L."/>
            <person name="Marton T."/>
            <person name="Kruger M."/>
            <person name="Pelin A."/>
            <person name="Brachmann A."/>
            <person name="Corradi N."/>
        </authorList>
    </citation>
    <scope>NUCLEOTIDE SEQUENCE [LARGE SCALE GENOMIC DNA]</scope>
    <source>
        <strain evidence="2 3">A4</strain>
    </source>
</reference>
<dbReference type="AlphaFoldDB" id="A0A2I1HU43"/>
<gene>
    <name evidence="2" type="ORF">RhiirA4_488809</name>
</gene>
<proteinExistence type="predicted"/>
<keyword evidence="1" id="KW-0175">Coiled coil</keyword>